<feature type="domain" description="Nucleotidyl transferase" evidence="9">
    <location>
        <begin position="8"/>
        <end position="280"/>
    </location>
</feature>
<accession>A0ABX4RCR1</accession>
<comment type="catalytic activity">
    <reaction evidence="7">
        <text>alpha-D-mannose 1-phosphate + GTP + H(+) = GDP-alpha-D-mannose + diphosphate</text>
        <dbReference type="Rhea" id="RHEA:15229"/>
        <dbReference type="ChEBI" id="CHEBI:15378"/>
        <dbReference type="ChEBI" id="CHEBI:33019"/>
        <dbReference type="ChEBI" id="CHEBI:37565"/>
        <dbReference type="ChEBI" id="CHEBI:57527"/>
        <dbReference type="ChEBI" id="CHEBI:58409"/>
        <dbReference type="EC" id="2.7.7.13"/>
    </reaction>
</comment>
<organism evidence="12 13">
    <name type="scientific">Thalassospira povalilytica</name>
    <dbReference type="NCBI Taxonomy" id="732237"/>
    <lineage>
        <taxon>Bacteria</taxon>
        <taxon>Pseudomonadati</taxon>
        <taxon>Pseudomonadota</taxon>
        <taxon>Alphaproteobacteria</taxon>
        <taxon>Rhodospirillales</taxon>
        <taxon>Thalassospiraceae</taxon>
        <taxon>Thalassospira</taxon>
    </lineage>
</organism>
<dbReference type="InterPro" id="IPR054566">
    <property type="entry name" value="ManC/GMP-like_b-helix"/>
</dbReference>
<evidence type="ECO:0000313" key="12">
    <source>
        <dbReference type="EMBL" id="PKR52393.1"/>
    </source>
</evidence>
<evidence type="ECO:0000256" key="7">
    <source>
        <dbReference type="ARBA" id="ARBA00047343"/>
    </source>
</evidence>
<dbReference type="Gene3D" id="3.90.550.10">
    <property type="entry name" value="Spore Coat Polysaccharide Biosynthesis Protein SpsA, Chain A"/>
    <property type="match status" value="1"/>
</dbReference>
<dbReference type="GO" id="GO:0016853">
    <property type="term" value="F:isomerase activity"/>
    <property type="evidence" value="ECO:0007669"/>
    <property type="project" value="UniProtKB-KW"/>
</dbReference>
<dbReference type="InterPro" id="IPR049577">
    <property type="entry name" value="GMPP_N"/>
</dbReference>
<dbReference type="InterPro" id="IPR001538">
    <property type="entry name" value="Man6P_isomerase-2_C"/>
</dbReference>
<sequence>MQKDAVIKPVIMCGGSGTRLWPLSRKAFPKQFIPLYQGKSLFELTVERVSNLGDVLAVSGDEYRFFVQEAADKLGVELPQLLEPAGRDTAPAMALAAFFDGEADDLILFCPADHFIPDALRFQTMVQEAQKLADEGWIVTFGVQPGLPSTAYGYIELGEKISGEARKSLRFHEKPDSKTALEFLSSGKFLWNSGIFLIKRSVLLNALNEFEPDIFNACQSAMADVVQDGSFWRPGDSFASAPKKSIDYAVMEHAKNIAVFPFNGVWSDVGSWNAMFALSEMDDNGCGKIGVAENIHSINSENTLVHASERRFVVTIGTRDLVIVDTPDALMVSALDQVENVKQAVAELEVANRTEASEHRRVARPWGAYDSIDHSDRFQVKRITVKPGARLSLQRHRHRAEHWVVVKGTALVTRDNETFLLKENESTYIPLGAVHRMENPGKTPLELIEVQSGSYLGEDDIERFDDEYGRTTKNRELGQG</sequence>
<dbReference type="Pfam" id="PF01050">
    <property type="entry name" value="MannoseP_isomer"/>
    <property type="match status" value="1"/>
</dbReference>
<reference evidence="12 13" key="1">
    <citation type="submission" date="2017-11" db="EMBL/GenBank/DDBJ databases">
        <title>Biodiversity and function of Thalassospira species in the particle-attached aromatic-hydrocarbon-degrading consortia from the surface seawater of the China South Sea.</title>
        <authorList>
            <person name="Dong C."/>
            <person name="Liu R."/>
            <person name="Shao Z."/>
        </authorList>
    </citation>
    <scope>NUCLEOTIDE SEQUENCE [LARGE SCALE GENOMIC DNA]</scope>
    <source>
        <strain evidence="12 13">139Z-12</strain>
    </source>
</reference>
<dbReference type="InterPro" id="IPR011051">
    <property type="entry name" value="RmlC_Cupin_sf"/>
</dbReference>
<evidence type="ECO:0000256" key="2">
    <source>
        <dbReference type="ARBA" id="ARBA00012387"/>
    </source>
</evidence>
<dbReference type="GO" id="GO:0016779">
    <property type="term" value="F:nucleotidyltransferase activity"/>
    <property type="evidence" value="ECO:0007669"/>
    <property type="project" value="UniProtKB-KW"/>
</dbReference>
<name>A0ABX4RCR1_9PROT</name>
<evidence type="ECO:0000256" key="8">
    <source>
        <dbReference type="RuleBase" id="RU004190"/>
    </source>
</evidence>
<dbReference type="SUPFAM" id="SSF51182">
    <property type="entry name" value="RmlC-like cupins"/>
    <property type="match status" value="1"/>
</dbReference>
<evidence type="ECO:0000259" key="11">
    <source>
        <dbReference type="Pfam" id="PF22640"/>
    </source>
</evidence>
<dbReference type="Proteomes" id="UP000233365">
    <property type="component" value="Unassembled WGS sequence"/>
</dbReference>
<keyword evidence="12" id="KW-0413">Isomerase</keyword>
<keyword evidence="3" id="KW-0808">Transferase</keyword>
<evidence type="ECO:0000259" key="10">
    <source>
        <dbReference type="Pfam" id="PF01050"/>
    </source>
</evidence>
<dbReference type="RefSeq" id="WP_101245570.1">
    <property type="nucleotide sequence ID" value="NZ_JBLWWB010000014.1"/>
</dbReference>
<dbReference type="SUPFAM" id="SSF53448">
    <property type="entry name" value="Nucleotide-diphospho-sugar transferases"/>
    <property type="match status" value="1"/>
</dbReference>
<evidence type="ECO:0000313" key="13">
    <source>
        <dbReference type="Proteomes" id="UP000233365"/>
    </source>
</evidence>
<evidence type="ECO:0000256" key="3">
    <source>
        <dbReference type="ARBA" id="ARBA00022679"/>
    </source>
</evidence>
<dbReference type="InterPro" id="IPR005835">
    <property type="entry name" value="NTP_transferase_dom"/>
</dbReference>
<feature type="domain" description="MannoseP isomerase/GMP-like beta-helix" evidence="11">
    <location>
        <begin position="297"/>
        <end position="348"/>
    </location>
</feature>
<dbReference type="Pfam" id="PF00483">
    <property type="entry name" value="NTP_transferase"/>
    <property type="match status" value="1"/>
</dbReference>
<dbReference type="Pfam" id="PF22640">
    <property type="entry name" value="ManC_GMP_beta-helix"/>
    <property type="match status" value="1"/>
</dbReference>
<dbReference type="NCBIfam" id="TIGR01479">
    <property type="entry name" value="GMP_PMI"/>
    <property type="match status" value="1"/>
</dbReference>
<dbReference type="CDD" id="cd02213">
    <property type="entry name" value="cupin_PMI_typeII_C"/>
    <property type="match status" value="1"/>
</dbReference>
<dbReference type="InterPro" id="IPR029044">
    <property type="entry name" value="Nucleotide-diphossugar_trans"/>
</dbReference>
<dbReference type="EC" id="2.7.7.13" evidence="2"/>
<dbReference type="InterPro" id="IPR051161">
    <property type="entry name" value="Mannose-6P_isomerase_type2"/>
</dbReference>
<dbReference type="PANTHER" id="PTHR46390:SF1">
    <property type="entry name" value="MANNOSE-1-PHOSPHATE GUANYLYLTRANSFERASE"/>
    <property type="match status" value="1"/>
</dbReference>
<keyword evidence="13" id="KW-1185">Reference proteome</keyword>
<dbReference type="PANTHER" id="PTHR46390">
    <property type="entry name" value="MANNOSE-1-PHOSPHATE GUANYLYLTRANSFERASE"/>
    <property type="match status" value="1"/>
</dbReference>
<evidence type="ECO:0000256" key="4">
    <source>
        <dbReference type="ARBA" id="ARBA00022695"/>
    </source>
</evidence>
<evidence type="ECO:0000256" key="5">
    <source>
        <dbReference type="ARBA" id="ARBA00022741"/>
    </source>
</evidence>
<evidence type="ECO:0000256" key="1">
    <source>
        <dbReference type="ARBA" id="ARBA00006115"/>
    </source>
</evidence>
<evidence type="ECO:0000256" key="6">
    <source>
        <dbReference type="ARBA" id="ARBA00023134"/>
    </source>
</evidence>
<keyword evidence="5" id="KW-0547">Nucleotide-binding</keyword>
<gene>
    <name evidence="12" type="ORF">CU041_01965</name>
</gene>
<dbReference type="CDD" id="cd02509">
    <property type="entry name" value="GDP-M1P_Guanylyltransferase"/>
    <property type="match status" value="1"/>
</dbReference>
<dbReference type="EMBL" id="PGTS01000001">
    <property type="protein sequence ID" value="PKR52393.1"/>
    <property type="molecule type" value="Genomic_DNA"/>
</dbReference>
<proteinExistence type="inferred from homology"/>
<evidence type="ECO:0000259" key="9">
    <source>
        <dbReference type="Pfam" id="PF00483"/>
    </source>
</evidence>
<keyword evidence="4 12" id="KW-0548">Nucleotidyltransferase</keyword>
<keyword evidence="6" id="KW-0342">GTP-binding</keyword>
<comment type="similarity">
    <text evidence="1 8">Belongs to the mannose-6-phosphate isomerase type 2 family.</text>
</comment>
<feature type="domain" description="Mannose-6-phosphate isomerase type II C-terminal" evidence="10">
    <location>
        <begin position="352"/>
        <end position="466"/>
    </location>
</feature>
<dbReference type="InterPro" id="IPR006375">
    <property type="entry name" value="Man1P_GuaTrfase/Man6P_Isoase"/>
</dbReference>
<comment type="caution">
    <text evidence="12">The sequence shown here is derived from an EMBL/GenBank/DDBJ whole genome shotgun (WGS) entry which is preliminary data.</text>
</comment>
<dbReference type="Gene3D" id="2.60.120.10">
    <property type="entry name" value="Jelly Rolls"/>
    <property type="match status" value="1"/>
</dbReference>
<dbReference type="InterPro" id="IPR014710">
    <property type="entry name" value="RmlC-like_jellyroll"/>
</dbReference>
<protein>
    <recommendedName>
        <fullName evidence="2">mannose-1-phosphate guanylyltransferase</fullName>
        <ecNumber evidence="2">2.7.7.13</ecNumber>
    </recommendedName>
</protein>